<feature type="region of interest" description="Disordered" evidence="1">
    <location>
        <begin position="102"/>
        <end position="138"/>
    </location>
</feature>
<gene>
    <name evidence="2" type="ORF">GCM10009682_48680</name>
</gene>
<sequence length="138" mass="14592">MSYVDREGGLMTVIPQSYPLWLAQIVDGEVQAGFIVAWTVVGQSARDADQVAQPIVTFTDDNCFAWGTMPASRTAPRFICDNRTAAMDAADAWLTQRRLGGRGATPLAAPAQPQLDGGPAVPVPSLVEDATQPSSSST</sequence>
<organism evidence="2 3">
    <name type="scientific">Luedemannella flava</name>
    <dbReference type="NCBI Taxonomy" id="349316"/>
    <lineage>
        <taxon>Bacteria</taxon>
        <taxon>Bacillati</taxon>
        <taxon>Actinomycetota</taxon>
        <taxon>Actinomycetes</taxon>
        <taxon>Micromonosporales</taxon>
        <taxon>Micromonosporaceae</taxon>
        <taxon>Luedemannella</taxon>
    </lineage>
</organism>
<comment type="caution">
    <text evidence="2">The sequence shown here is derived from an EMBL/GenBank/DDBJ whole genome shotgun (WGS) entry which is preliminary data.</text>
</comment>
<evidence type="ECO:0000313" key="2">
    <source>
        <dbReference type="EMBL" id="GAA1822595.1"/>
    </source>
</evidence>
<feature type="compositionally biased region" description="Low complexity" evidence="1">
    <location>
        <begin position="106"/>
        <end position="115"/>
    </location>
</feature>
<dbReference type="Proteomes" id="UP001500218">
    <property type="component" value="Unassembled WGS sequence"/>
</dbReference>
<protein>
    <submittedName>
        <fullName evidence="2">Uncharacterized protein</fullName>
    </submittedName>
</protein>
<evidence type="ECO:0000256" key="1">
    <source>
        <dbReference type="SAM" id="MobiDB-lite"/>
    </source>
</evidence>
<name>A0ABP4YQ47_9ACTN</name>
<accession>A0ABP4YQ47</accession>
<reference evidence="3" key="1">
    <citation type="journal article" date="2019" name="Int. J. Syst. Evol. Microbiol.">
        <title>The Global Catalogue of Microorganisms (GCM) 10K type strain sequencing project: providing services to taxonomists for standard genome sequencing and annotation.</title>
        <authorList>
            <consortium name="The Broad Institute Genomics Platform"/>
            <consortium name="The Broad Institute Genome Sequencing Center for Infectious Disease"/>
            <person name="Wu L."/>
            <person name="Ma J."/>
        </authorList>
    </citation>
    <scope>NUCLEOTIDE SEQUENCE [LARGE SCALE GENOMIC DNA]</scope>
    <source>
        <strain evidence="3">JCM 13250</strain>
    </source>
</reference>
<dbReference type="EMBL" id="BAAALT010000191">
    <property type="protein sequence ID" value="GAA1822595.1"/>
    <property type="molecule type" value="Genomic_DNA"/>
</dbReference>
<keyword evidence="3" id="KW-1185">Reference proteome</keyword>
<evidence type="ECO:0000313" key="3">
    <source>
        <dbReference type="Proteomes" id="UP001500218"/>
    </source>
</evidence>
<proteinExistence type="predicted"/>